<dbReference type="InterPro" id="IPR014721">
    <property type="entry name" value="Ribsml_uS5_D2-typ_fold_subgr"/>
</dbReference>
<evidence type="ECO:0000256" key="3">
    <source>
        <dbReference type="ARBA" id="ARBA00022741"/>
    </source>
</evidence>
<dbReference type="HOGENOM" id="CLU_053057_2_0_0"/>
<keyword evidence="9" id="KW-1185">Reference proteome</keyword>
<evidence type="ECO:0000256" key="4">
    <source>
        <dbReference type="ARBA" id="ARBA00022777"/>
    </source>
</evidence>
<dbReference type="Gene3D" id="3.30.230.10">
    <property type="match status" value="1"/>
</dbReference>
<evidence type="ECO:0000259" key="7">
    <source>
        <dbReference type="Pfam" id="PF00288"/>
    </source>
</evidence>
<dbReference type="Gene3D" id="3.30.70.890">
    <property type="entry name" value="GHMP kinase, C-terminal domain"/>
    <property type="match status" value="1"/>
</dbReference>
<evidence type="ECO:0000256" key="1">
    <source>
        <dbReference type="ARBA" id="ARBA00017473"/>
    </source>
</evidence>
<accession>E3HAD9</accession>
<dbReference type="SUPFAM" id="SSF54211">
    <property type="entry name" value="Ribosomal protein S5 domain 2-like"/>
    <property type="match status" value="1"/>
</dbReference>
<keyword evidence="4 6" id="KW-0418">Kinase</keyword>
<dbReference type="InterPro" id="IPR006204">
    <property type="entry name" value="GHMP_kinase_N_dom"/>
</dbReference>
<dbReference type="GO" id="GO:0005524">
    <property type="term" value="F:ATP binding"/>
    <property type="evidence" value="ECO:0007669"/>
    <property type="project" value="UniProtKB-UniRule"/>
</dbReference>
<gene>
    <name evidence="6" type="primary">ispE</name>
    <name evidence="8" type="ordered locus">Ilyop_1898</name>
</gene>
<dbReference type="RefSeq" id="WP_013388331.1">
    <property type="nucleotide sequence ID" value="NC_014632.1"/>
</dbReference>
<evidence type="ECO:0000313" key="8">
    <source>
        <dbReference type="EMBL" id="ADO83669.1"/>
    </source>
</evidence>
<dbReference type="EC" id="2.7.1.148" evidence="6"/>
<feature type="domain" description="GHMP kinase N-terminal" evidence="7">
    <location>
        <begin position="67"/>
        <end position="144"/>
    </location>
</feature>
<feature type="active site" evidence="6">
    <location>
        <position position="138"/>
    </location>
</feature>
<protein>
    <recommendedName>
        <fullName evidence="1 6">4-diphosphocytidyl-2-C-methyl-D-erythritol kinase</fullName>
        <shortName evidence="6">CMK</shortName>
        <ecNumber evidence="6">2.7.1.148</ecNumber>
    </recommendedName>
    <alternativeName>
        <fullName evidence="6">4-(cytidine-5'-diphospho)-2-C-methyl-D-erythritol kinase</fullName>
    </alternativeName>
</protein>
<evidence type="ECO:0000256" key="5">
    <source>
        <dbReference type="ARBA" id="ARBA00022840"/>
    </source>
</evidence>
<organism evidence="8 9">
    <name type="scientific">Ilyobacter polytropus (strain ATCC 51220 / DSM 2926 / LMG 16218 / CuHBu1)</name>
    <dbReference type="NCBI Taxonomy" id="572544"/>
    <lineage>
        <taxon>Bacteria</taxon>
        <taxon>Fusobacteriati</taxon>
        <taxon>Fusobacteriota</taxon>
        <taxon>Fusobacteriia</taxon>
        <taxon>Fusobacteriales</taxon>
        <taxon>Fusobacteriaceae</taxon>
        <taxon>Ilyobacter</taxon>
    </lineage>
</organism>
<dbReference type="InterPro" id="IPR036554">
    <property type="entry name" value="GHMP_kinase_C_sf"/>
</dbReference>
<evidence type="ECO:0000256" key="6">
    <source>
        <dbReference type="HAMAP-Rule" id="MF_00061"/>
    </source>
</evidence>
<dbReference type="InterPro" id="IPR020568">
    <property type="entry name" value="Ribosomal_Su5_D2-typ_SF"/>
</dbReference>
<dbReference type="InterPro" id="IPR004424">
    <property type="entry name" value="IspE"/>
</dbReference>
<keyword evidence="5 6" id="KW-0067">ATP-binding</keyword>
<keyword evidence="3 6" id="KW-0547">Nucleotide-binding</keyword>
<feature type="active site" evidence="6">
    <location>
        <position position="10"/>
    </location>
</feature>
<evidence type="ECO:0000256" key="2">
    <source>
        <dbReference type="ARBA" id="ARBA00022679"/>
    </source>
</evidence>
<feature type="binding site" evidence="6">
    <location>
        <begin position="96"/>
        <end position="106"/>
    </location>
    <ligand>
        <name>ATP</name>
        <dbReference type="ChEBI" id="CHEBI:30616"/>
    </ligand>
</feature>
<dbReference type="PIRSF" id="PIRSF010376">
    <property type="entry name" value="IspE"/>
    <property type="match status" value="1"/>
</dbReference>
<dbReference type="eggNOG" id="COG1947">
    <property type="taxonomic scope" value="Bacteria"/>
</dbReference>
<dbReference type="GO" id="GO:0019288">
    <property type="term" value="P:isopentenyl diphosphate biosynthetic process, methylerythritol 4-phosphate pathway"/>
    <property type="evidence" value="ECO:0007669"/>
    <property type="project" value="UniProtKB-UniRule"/>
</dbReference>
<keyword evidence="2 6" id="KW-0808">Transferase</keyword>
<dbReference type="AlphaFoldDB" id="E3HAD9"/>
<dbReference type="STRING" id="572544.Ilyop_1898"/>
<proteinExistence type="inferred from homology"/>
<sequence>MIKKIKSNAKINIGLNIKGKLSNGYHLLDMVMAPINLYDEIEINFTGDPGPLIIKTNREDIPTGKENILYKVYEAFYNKTGISNQNIELYLEKKIPHQAGLGGGSSNGGFFLKELNLYHGNPLDLEEMVDISKGIGADIPFFLVNKTCRINGIGEKVQIVENNLECDILIIKPPFGVSTGKAYNNFSKLENKKDANIEKILVGLKENKLSDVLNNIENHLEQALLIENEDLRSFKNFLDSLKFTYFFMSGSGSAYFSLVEKKNSQEMYSNLKCLLEGCEVYLCSFS</sequence>
<reference evidence="8 9" key="1">
    <citation type="journal article" date="2010" name="Stand. Genomic Sci.">
        <title>Complete genome sequence of Ilyobacter polytropus type strain (CuHbu1).</title>
        <authorList>
            <person name="Sikorski J."/>
            <person name="Chertkov O."/>
            <person name="Lapidus A."/>
            <person name="Nolan M."/>
            <person name="Lucas S."/>
            <person name="Del Rio T.G."/>
            <person name="Tice H."/>
            <person name="Cheng J.F."/>
            <person name="Tapia R."/>
            <person name="Han C."/>
            <person name="Goodwin L."/>
            <person name="Pitluck S."/>
            <person name="Liolios K."/>
            <person name="Ivanova N."/>
            <person name="Mavromatis K."/>
            <person name="Mikhailova N."/>
            <person name="Pati A."/>
            <person name="Chen A."/>
            <person name="Palaniappan K."/>
            <person name="Land M."/>
            <person name="Hauser L."/>
            <person name="Chang Y.J."/>
            <person name="Jeffries C.D."/>
            <person name="Brambilla E."/>
            <person name="Yasawong M."/>
            <person name="Rohde M."/>
            <person name="Pukall R."/>
            <person name="Spring S."/>
            <person name="Goker M."/>
            <person name="Woyke T."/>
            <person name="Bristow J."/>
            <person name="Eisen J.A."/>
            <person name="Markowitz V."/>
            <person name="Hugenholtz P."/>
            <person name="Kyrpides N.C."/>
            <person name="Klenk H.P."/>
        </authorList>
    </citation>
    <scope>NUCLEOTIDE SEQUENCE [LARGE SCALE GENOMIC DNA]</scope>
    <source>
        <strain evidence="9">ATCC 51220 / DSM 2926 / LMG 16218 / CuHBu1</strain>
    </source>
</reference>
<dbReference type="GO" id="GO:0050515">
    <property type="term" value="F:4-(cytidine 5'-diphospho)-2-C-methyl-D-erythritol kinase activity"/>
    <property type="evidence" value="ECO:0007669"/>
    <property type="project" value="UniProtKB-UniRule"/>
</dbReference>
<comment type="function">
    <text evidence="6">Catalyzes the phosphorylation of the position 2 hydroxy group of 4-diphosphocytidyl-2C-methyl-D-erythritol.</text>
</comment>
<dbReference type="PANTHER" id="PTHR43527:SF2">
    <property type="entry name" value="4-DIPHOSPHOCYTIDYL-2-C-METHYL-D-ERYTHRITOL KINASE, CHLOROPLASTIC"/>
    <property type="match status" value="1"/>
</dbReference>
<dbReference type="HAMAP" id="MF_00061">
    <property type="entry name" value="IspE"/>
    <property type="match status" value="1"/>
</dbReference>
<dbReference type="KEGG" id="ipo:Ilyop_1898"/>
<dbReference type="Proteomes" id="UP000006875">
    <property type="component" value="Chromosome"/>
</dbReference>
<evidence type="ECO:0000313" key="9">
    <source>
        <dbReference type="Proteomes" id="UP000006875"/>
    </source>
</evidence>
<keyword evidence="6" id="KW-0414">Isoprene biosynthesis</keyword>
<dbReference type="SUPFAM" id="SSF55060">
    <property type="entry name" value="GHMP Kinase, C-terminal domain"/>
    <property type="match status" value="1"/>
</dbReference>
<dbReference type="NCBIfam" id="TIGR00154">
    <property type="entry name" value="ispE"/>
    <property type="match status" value="1"/>
</dbReference>
<comment type="catalytic activity">
    <reaction evidence="6">
        <text>4-CDP-2-C-methyl-D-erythritol + ATP = 4-CDP-2-C-methyl-D-erythritol 2-phosphate + ADP + H(+)</text>
        <dbReference type="Rhea" id="RHEA:18437"/>
        <dbReference type="ChEBI" id="CHEBI:15378"/>
        <dbReference type="ChEBI" id="CHEBI:30616"/>
        <dbReference type="ChEBI" id="CHEBI:57823"/>
        <dbReference type="ChEBI" id="CHEBI:57919"/>
        <dbReference type="ChEBI" id="CHEBI:456216"/>
        <dbReference type="EC" id="2.7.1.148"/>
    </reaction>
</comment>
<name>E3HAD9_ILYPC</name>
<dbReference type="EMBL" id="CP002281">
    <property type="protein sequence ID" value="ADO83669.1"/>
    <property type="molecule type" value="Genomic_DNA"/>
</dbReference>
<comment type="pathway">
    <text evidence="6">Isoprenoid biosynthesis; isopentenyl diphosphate biosynthesis via DXP pathway; isopentenyl diphosphate from 1-deoxy-D-xylulose 5-phosphate: step 3/6.</text>
</comment>
<dbReference type="GO" id="GO:0016114">
    <property type="term" value="P:terpenoid biosynthetic process"/>
    <property type="evidence" value="ECO:0007669"/>
    <property type="project" value="UniProtKB-UniRule"/>
</dbReference>
<comment type="similarity">
    <text evidence="6">Belongs to the GHMP kinase family. IspE subfamily.</text>
</comment>
<dbReference type="PANTHER" id="PTHR43527">
    <property type="entry name" value="4-DIPHOSPHOCYTIDYL-2-C-METHYL-D-ERYTHRITOL KINASE, CHLOROPLASTIC"/>
    <property type="match status" value="1"/>
</dbReference>
<dbReference type="UniPathway" id="UPA00056">
    <property type="reaction ID" value="UER00094"/>
</dbReference>
<dbReference type="OrthoDB" id="9809438at2"/>
<dbReference type="Pfam" id="PF00288">
    <property type="entry name" value="GHMP_kinases_N"/>
    <property type="match status" value="1"/>
</dbReference>